<evidence type="ECO:0000259" key="3">
    <source>
        <dbReference type="Pfam" id="PF23197"/>
    </source>
</evidence>
<name>A0AA86SZ11_9FABA</name>
<organism evidence="4 5">
    <name type="scientific">Sphenostylis stenocarpa</name>
    <dbReference type="NCBI Taxonomy" id="92480"/>
    <lineage>
        <taxon>Eukaryota</taxon>
        <taxon>Viridiplantae</taxon>
        <taxon>Streptophyta</taxon>
        <taxon>Embryophyta</taxon>
        <taxon>Tracheophyta</taxon>
        <taxon>Spermatophyta</taxon>
        <taxon>Magnoliopsida</taxon>
        <taxon>eudicotyledons</taxon>
        <taxon>Gunneridae</taxon>
        <taxon>Pentapetalae</taxon>
        <taxon>rosids</taxon>
        <taxon>fabids</taxon>
        <taxon>Fabales</taxon>
        <taxon>Fabaceae</taxon>
        <taxon>Papilionoideae</taxon>
        <taxon>50 kb inversion clade</taxon>
        <taxon>NPAAA clade</taxon>
        <taxon>indigoferoid/millettioid clade</taxon>
        <taxon>Phaseoleae</taxon>
        <taxon>Sphenostylis</taxon>
    </lineage>
</organism>
<gene>
    <name evidence="4" type="ORF">AYBTSS11_LOCUS27784</name>
</gene>
<accession>A0AA86SZ11</accession>
<reference evidence="4" key="1">
    <citation type="submission" date="2023-10" db="EMBL/GenBank/DDBJ databases">
        <authorList>
            <person name="Domelevo Entfellner J.-B."/>
        </authorList>
    </citation>
    <scope>NUCLEOTIDE SEQUENCE</scope>
</reference>
<dbReference type="InterPro" id="IPR032675">
    <property type="entry name" value="LRR_dom_sf"/>
</dbReference>
<feature type="compositionally biased region" description="Low complexity" evidence="1">
    <location>
        <begin position="164"/>
        <end position="210"/>
    </location>
</feature>
<dbReference type="Pfam" id="PF23197">
    <property type="entry name" value="IG_AIR9"/>
    <property type="match status" value="1"/>
</dbReference>
<dbReference type="Gramene" id="rna-AYBTSS11_LOCUS27784">
    <property type="protein sequence ID" value="CAJ1975658.1"/>
    <property type="gene ID" value="gene-AYBTSS11_LOCUS27784"/>
</dbReference>
<dbReference type="SUPFAM" id="SSF52058">
    <property type="entry name" value="L domain-like"/>
    <property type="match status" value="1"/>
</dbReference>
<feature type="transmembrane region" description="Helical" evidence="2">
    <location>
        <begin position="597"/>
        <end position="620"/>
    </location>
</feature>
<feature type="domain" description="AIR9-like A9" evidence="3">
    <location>
        <begin position="513"/>
        <end position="590"/>
    </location>
</feature>
<keyword evidence="2" id="KW-0472">Membrane</keyword>
<dbReference type="GO" id="GO:0005886">
    <property type="term" value="C:plasma membrane"/>
    <property type="evidence" value="ECO:0007669"/>
    <property type="project" value="TreeGrafter"/>
</dbReference>
<evidence type="ECO:0000313" key="4">
    <source>
        <dbReference type="EMBL" id="CAJ1975658.1"/>
    </source>
</evidence>
<dbReference type="InterPro" id="IPR056284">
    <property type="entry name" value="AIR9-like_A9"/>
</dbReference>
<proteinExistence type="predicted"/>
<evidence type="ECO:0000256" key="2">
    <source>
        <dbReference type="SAM" id="Phobius"/>
    </source>
</evidence>
<dbReference type="GO" id="GO:0009506">
    <property type="term" value="C:plasmodesma"/>
    <property type="evidence" value="ECO:0007669"/>
    <property type="project" value="TreeGrafter"/>
</dbReference>
<keyword evidence="5" id="KW-1185">Reference proteome</keyword>
<dbReference type="Gene3D" id="3.80.10.10">
    <property type="entry name" value="Ribonuclease Inhibitor"/>
    <property type="match status" value="1"/>
</dbReference>
<evidence type="ECO:0000313" key="5">
    <source>
        <dbReference type="Proteomes" id="UP001189624"/>
    </source>
</evidence>
<feature type="compositionally biased region" description="Low complexity" evidence="1">
    <location>
        <begin position="102"/>
        <end position="114"/>
    </location>
</feature>
<dbReference type="EMBL" id="OY731406">
    <property type="protein sequence ID" value="CAJ1975658.1"/>
    <property type="molecule type" value="Genomic_DNA"/>
</dbReference>
<sequence length="649" mass="69831">MEVSSEQSGEGVASEKPLSSPKKNVPEASRRAAKAAADPGGAAKRKIEPRSGSSTGSGAVPARRSGSIGGSASSVTAPRRNSTGGLSQKSSISAGGRKADSESVAGGKSSVSSANEPVRKSLPELQRGSVTSSRAGAAAKPAAVSLVDSASKSARVRKAEVARKPALSASASASSVSRRISSSSMDSTASSGGSTRRTVSRVSSPTVSSGLKAGSLSMSQDRASVLSGRRKGGTPDSRDSRFIVLPHVEIKANDDLNYWGKNRKKELYLHSVKWSHPTVGWRAQLPRLDLRGHRVRNLTASGLNLSSNLEFVYLRDNLLSTLEGVEILSRVKVLDLSFNDFKGPGFEPLENCKVLQFLSVAQNKLKSLTMASQPRLQVLAASKNKISTLKGFPYLPVLEHLRVEENPILKMPHLEAASILLVGPTLKKYNDRDLSREEVALAKRYPAQTALCIRAGWEFSRPEQAAESTFRFLVEQWKDHIPPGFLLKEASIDKPVEQDVCRCHFTIIHDGAASTGPPLVLKYQWFCGDLSLSNFVPIPDATDEWNSSPVVIVGAEDEEYQLNIDDVDSSLVFMYTPVTEEGAKGEPQYKYTDFVKAALLGVGCAPILATAIFVFLPICFEHVQHDVLNPGLRSVATVPKKPEIAHIRK</sequence>
<feature type="region of interest" description="Disordered" evidence="1">
    <location>
        <begin position="1"/>
        <end position="238"/>
    </location>
</feature>
<keyword evidence="2" id="KW-0812">Transmembrane</keyword>
<dbReference type="PANTHER" id="PTHR31149">
    <property type="entry name" value="EXPRESSED PROTEIN"/>
    <property type="match status" value="1"/>
</dbReference>
<keyword evidence="2" id="KW-1133">Transmembrane helix</keyword>
<protein>
    <recommendedName>
        <fullName evidence="3">AIR9-like A9 domain-containing protein</fullName>
    </recommendedName>
</protein>
<dbReference type="AlphaFoldDB" id="A0AA86SZ11"/>
<evidence type="ECO:0000256" key="1">
    <source>
        <dbReference type="SAM" id="MobiDB-lite"/>
    </source>
</evidence>
<feature type="compositionally biased region" description="Polar residues" evidence="1">
    <location>
        <begin position="75"/>
        <end position="93"/>
    </location>
</feature>
<feature type="compositionally biased region" description="Low complexity" evidence="1">
    <location>
        <begin position="62"/>
        <end position="74"/>
    </location>
</feature>
<dbReference type="Proteomes" id="UP001189624">
    <property type="component" value="Chromosome 9"/>
</dbReference>
<dbReference type="PANTHER" id="PTHR31149:SF11">
    <property type="entry name" value="187-KDA MICROTUBULE-ASSOCIATED PROTEIN AIR9"/>
    <property type="match status" value="1"/>
</dbReference>